<evidence type="ECO:0000256" key="1">
    <source>
        <dbReference type="SAM" id="Phobius"/>
    </source>
</evidence>
<keyword evidence="1" id="KW-0472">Membrane</keyword>
<dbReference type="AlphaFoldDB" id="A0A518I617"/>
<organism evidence="3 4">
    <name type="scientific">Gimesia fumaroli</name>
    <dbReference type="NCBI Taxonomy" id="2527976"/>
    <lineage>
        <taxon>Bacteria</taxon>
        <taxon>Pseudomonadati</taxon>
        <taxon>Planctomycetota</taxon>
        <taxon>Planctomycetia</taxon>
        <taxon>Planctomycetales</taxon>
        <taxon>Planctomycetaceae</taxon>
        <taxon>Gimesia</taxon>
    </lineage>
</organism>
<evidence type="ECO:0000313" key="4">
    <source>
        <dbReference type="Proteomes" id="UP000318313"/>
    </source>
</evidence>
<feature type="domain" description="DUF1559" evidence="2">
    <location>
        <begin position="31"/>
        <end position="354"/>
    </location>
</feature>
<gene>
    <name evidence="3" type="ORF">Enr17x_05270</name>
</gene>
<dbReference type="OrthoDB" id="275178at2"/>
<dbReference type="Gene3D" id="3.30.700.10">
    <property type="entry name" value="Glycoprotein, Type 4 Pilin"/>
    <property type="match status" value="1"/>
</dbReference>
<dbReference type="Proteomes" id="UP000318313">
    <property type="component" value="Chromosome"/>
</dbReference>
<evidence type="ECO:0000259" key="2">
    <source>
        <dbReference type="Pfam" id="PF07596"/>
    </source>
</evidence>
<dbReference type="NCBIfam" id="TIGR04294">
    <property type="entry name" value="pre_pil_HX9DG"/>
    <property type="match status" value="1"/>
</dbReference>
<feature type="transmembrane region" description="Helical" evidence="1">
    <location>
        <begin position="12"/>
        <end position="30"/>
    </location>
</feature>
<dbReference type="InterPro" id="IPR027558">
    <property type="entry name" value="Pre_pil_HX9DG_C"/>
</dbReference>
<dbReference type="SUPFAM" id="SSF54523">
    <property type="entry name" value="Pili subunits"/>
    <property type="match status" value="1"/>
</dbReference>
<keyword evidence="1" id="KW-0812">Transmembrane</keyword>
<proteinExistence type="predicted"/>
<keyword evidence="1" id="KW-1133">Transmembrane helix</keyword>
<reference evidence="3 4" key="1">
    <citation type="submission" date="2019-03" db="EMBL/GenBank/DDBJ databases">
        <title>Deep-cultivation of Planctomycetes and their phenomic and genomic characterization uncovers novel biology.</title>
        <authorList>
            <person name="Wiegand S."/>
            <person name="Jogler M."/>
            <person name="Boedeker C."/>
            <person name="Pinto D."/>
            <person name="Vollmers J."/>
            <person name="Rivas-Marin E."/>
            <person name="Kohn T."/>
            <person name="Peeters S.H."/>
            <person name="Heuer A."/>
            <person name="Rast P."/>
            <person name="Oberbeckmann S."/>
            <person name="Bunk B."/>
            <person name="Jeske O."/>
            <person name="Meyerdierks A."/>
            <person name="Storesund J.E."/>
            <person name="Kallscheuer N."/>
            <person name="Luecker S."/>
            <person name="Lage O.M."/>
            <person name="Pohl T."/>
            <person name="Merkel B.J."/>
            <person name="Hornburger P."/>
            <person name="Mueller R.-W."/>
            <person name="Bruemmer F."/>
            <person name="Labrenz M."/>
            <person name="Spormann A.M."/>
            <person name="Op den Camp H."/>
            <person name="Overmann J."/>
            <person name="Amann R."/>
            <person name="Jetten M.S.M."/>
            <person name="Mascher T."/>
            <person name="Medema M.H."/>
            <person name="Devos D.P."/>
            <person name="Kaster A.-K."/>
            <person name="Ovreas L."/>
            <person name="Rohde M."/>
            <person name="Galperin M.Y."/>
            <person name="Jogler C."/>
        </authorList>
    </citation>
    <scope>NUCLEOTIDE SEQUENCE [LARGE SCALE GENOMIC DNA]</scope>
    <source>
        <strain evidence="3 4">Enr17</strain>
    </source>
</reference>
<dbReference type="Pfam" id="PF07596">
    <property type="entry name" value="SBP_bac_10"/>
    <property type="match status" value="1"/>
</dbReference>
<accession>A0A518I617</accession>
<protein>
    <submittedName>
        <fullName evidence="3">Putative major pilin subunit</fullName>
    </submittedName>
</protein>
<dbReference type="NCBIfam" id="TIGR02532">
    <property type="entry name" value="IV_pilin_GFxxxE"/>
    <property type="match status" value="1"/>
</dbReference>
<dbReference type="Pfam" id="PF07963">
    <property type="entry name" value="N_methyl"/>
    <property type="match status" value="1"/>
</dbReference>
<dbReference type="EMBL" id="CP037452">
    <property type="protein sequence ID" value="QDV48515.1"/>
    <property type="molecule type" value="Genomic_DNA"/>
</dbReference>
<evidence type="ECO:0000313" key="3">
    <source>
        <dbReference type="EMBL" id="QDV48515.1"/>
    </source>
</evidence>
<dbReference type="KEGG" id="gfm:Enr17x_05270"/>
<dbReference type="InterPro" id="IPR012902">
    <property type="entry name" value="N_methyl_site"/>
</dbReference>
<dbReference type="InterPro" id="IPR045584">
    <property type="entry name" value="Pilin-like"/>
</dbReference>
<dbReference type="RefSeq" id="WP_145305649.1">
    <property type="nucleotide sequence ID" value="NZ_CP037452.1"/>
</dbReference>
<dbReference type="PANTHER" id="PTHR30093:SF2">
    <property type="entry name" value="TYPE II SECRETION SYSTEM PROTEIN H"/>
    <property type="match status" value="1"/>
</dbReference>
<keyword evidence="4" id="KW-1185">Reference proteome</keyword>
<dbReference type="PANTHER" id="PTHR30093">
    <property type="entry name" value="GENERAL SECRETION PATHWAY PROTEIN G"/>
    <property type="match status" value="1"/>
</dbReference>
<name>A0A518I617_9PLAN</name>
<dbReference type="InterPro" id="IPR011453">
    <property type="entry name" value="DUF1559"/>
</dbReference>
<sequence>MKRRNGFSLIELLVVIAVIGILIALAIPAIQASRQAARRTQCQNNLRQIGLALHNYHEQFQTLPPLAIWGGPPGEPLGGGALPIGLIDRVAMGNSPGSEPDRLFANWLLLMLPQYEQSTLYNQYNFNAPVAHPDNTEIRTAEISLLKCPSDPQNAAENRHQRDYLAGTANNLYARGNYAMNFGPDRGCARGIQPGCDDGFFLDDPDVMNKNSSLWGSGVGGFNKAFQLKDFTAGQSNVVMVEEVRAGIHPVDPRGTWALGFIGASGTARHGIVDQREDAYGPNNNNSGSDDVVGCSALKNTLFSDSELMAQGMPCHVNSPIESNSQATARSMHAGGVFVLLGDSSVHFINNSVAIEIWYSMHTRDGSLATTAP</sequence>